<comment type="caution">
    <text evidence="3">The sequence shown here is derived from an EMBL/GenBank/DDBJ whole genome shotgun (WGS) entry which is preliminary data.</text>
</comment>
<dbReference type="PANTHER" id="PTHR30627">
    <property type="entry name" value="PEPTIDOGLYCAN D,D-TRANSPEPTIDASE"/>
    <property type="match status" value="1"/>
</dbReference>
<dbReference type="PANTHER" id="PTHR30627:SF1">
    <property type="entry name" value="PEPTIDOGLYCAN D,D-TRANSPEPTIDASE FTSI"/>
    <property type="match status" value="1"/>
</dbReference>
<keyword evidence="4" id="KW-1185">Reference proteome</keyword>
<protein>
    <recommendedName>
        <fullName evidence="5">Penicillin-binding protein transpeptidase domain-containing protein</fullName>
    </recommendedName>
</protein>
<evidence type="ECO:0000256" key="2">
    <source>
        <dbReference type="ARBA" id="ARBA00023136"/>
    </source>
</evidence>
<organism evidence="3 4">
    <name type="scientific">Deinococcus arenae</name>
    <dbReference type="NCBI Taxonomy" id="1452751"/>
    <lineage>
        <taxon>Bacteria</taxon>
        <taxon>Thermotogati</taxon>
        <taxon>Deinococcota</taxon>
        <taxon>Deinococci</taxon>
        <taxon>Deinococcales</taxon>
        <taxon>Deinococcaceae</taxon>
        <taxon>Deinococcus</taxon>
    </lineage>
</organism>
<dbReference type="InterPro" id="IPR050515">
    <property type="entry name" value="Beta-lactam/transpept"/>
</dbReference>
<dbReference type="RefSeq" id="WP_155300342.1">
    <property type="nucleotide sequence ID" value="NZ_BMQG01000034.1"/>
</dbReference>
<dbReference type="EMBL" id="BMQG01000034">
    <property type="protein sequence ID" value="GGM60173.1"/>
    <property type="molecule type" value="Genomic_DNA"/>
</dbReference>
<dbReference type="Proteomes" id="UP000600547">
    <property type="component" value="Unassembled WGS sequence"/>
</dbReference>
<accession>A0A8H9GTS3</accession>
<evidence type="ECO:0000313" key="3">
    <source>
        <dbReference type="EMBL" id="GGM60173.1"/>
    </source>
</evidence>
<dbReference type="InterPro" id="IPR012338">
    <property type="entry name" value="Beta-lactam/transpept-like"/>
</dbReference>
<dbReference type="GO" id="GO:0008658">
    <property type="term" value="F:penicillin binding"/>
    <property type="evidence" value="ECO:0007669"/>
    <property type="project" value="TreeGrafter"/>
</dbReference>
<dbReference type="SUPFAM" id="SSF56601">
    <property type="entry name" value="beta-lactamase/transpeptidase-like"/>
    <property type="match status" value="1"/>
</dbReference>
<comment type="subcellular location">
    <subcellularLocation>
        <location evidence="1">Membrane</location>
    </subcellularLocation>
</comment>
<reference evidence="4" key="1">
    <citation type="journal article" date="2019" name="Int. J. Syst. Evol. Microbiol.">
        <title>The Global Catalogue of Microorganisms (GCM) 10K type strain sequencing project: providing services to taxonomists for standard genome sequencing and annotation.</title>
        <authorList>
            <consortium name="The Broad Institute Genomics Platform"/>
            <consortium name="The Broad Institute Genome Sequencing Center for Infectious Disease"/>
            <person name="Wu L."/>
            <person name="Ma J."/>
        </authorList>
    </citation>
    <scope>NUCLEOTIDE SEQUENCE [LARGE SCALE GENOMIC DNA]</scope>
    <source>
        <strain evidence="4">JCM 31047</strain>
    </source>
</reference>
<dbReference type="AlphaFoldDB" id="A0A8H9GTS3"/>
<dbReference type="GO" id="GO:0005886">
    <property type="term" value="C:plasma membrane"/>
    <property type="evidence" value="ECO:0007669"/>
    <property type="project" value="TreeGrafter"/>
</dbReference>
<gene>
    <name evidence="3" type="ORF">GCM10008956_39760</name>
</gene>
<sequence>MEGIEASHETVLRGGQAVTLTVHSTLQAYAERALSVAARDVNADFGSAVILEARTGRILAAATYPTFDPNA</sequence>
<dbReference type="Gene3D" id="3.40.710.10">
    <property type="entry name" value="DD-peptidase/beta-lactamase superfamily"/>
    <property type="match status" value="1"/>
</dbReference>
<proteinExistence type="predicted"/>
<evidence type="ECO:0008006" key="5">
    <source>
        <dbReference type="Google" id="ProtNLM"/>
    </source>
</evidence>
<evidence type="ECO:0000256" key="1">
    <source>
        <dbReference type="ARBA" id="ARBA00004370"/>
    </source>
</evidence>
<evidence type="ECO:0000313" key="4">
    <source>
        <dbReference type="Proteomes" id="UP000600547"/>
    </source>
</evidence>
<name>A0A8H9GTS3_9DEIO</name>
<dbReference type="GO" id="GO:0071555">
    <property type="term" value="P:cell wall organization"/>
    <property type="evidence" value="ECO:0007669"/>
    <property type="project" value="TreeGrafter"/>
</dbReference>
<keyword evidence="2" id="KW-0472">Membrane</keyword>